<dbReference type="AlphaFoldDB" id="A0A0H5A4L2"/>
<proteinExistence type="predicted"/>
<accession>A0A0H5A4L2</accession>
<evidence type="ECO:0000313" key="3">
    <source>
        <dbReference type="Proteomes" id="UP000036608"/>
    </source>
</evidence>
<dbReference type="EMBL" id="CP011507">
    <property type="protein sequence ID" value="AKS05836.1"/>
    <property type="molecule type" value="Genomic_DNA"/>
</dbReference>
<sequence length="659" mass="73151">MSDSNVPSGRRRPHWPRPAPKCRCPSVRDDPVILELDAPNPSQALDLEWDEAARTLPLVRHDQDLEVTIARVWSFNLHEQNMVTTVEYLWNNHTVHSYPIQGPYDPDDIFPLVQYLPEPILSTEGIHILTYKVSASLIGPTNSFPTFVNVDKTAPNGDNPGPDVQVDDEARHEVTDEYLVAHGGIPFWLARWFDMRIGDLIHLFYGTLPDVNLAATFVITRAHVQGAPIAFTLPEAYVRASGHGDMFLSCRLEDRGGNVGQFSDALKLKVFPVVLPDLPRPFIKSAELTGVVLFEDTWPPEALAVTIPRIDDAEAGDKIYTFWNTHALEVNTVGEVQTWPIPVNVPWAIFAAGGFLARYPLRVRYVYERGSASKPSPDSFYEVDGTVAGPDPSGPDPINRKLAVPTVKGKNGDNVLTSVDSPGPVPVEVRLFENPQPGERLELCWNSDDVIVAAYDVQPGDVAGKLITLWVLWAVASSVNLAEVYCWTDNGINRQRSPSTLVRVTLDTLTGLKSPVLLNDSDVFFIACGTKPEPYEGVFIGVLWDFIHFKIGDYVHLYWKSYPTKNGTGEHFSGTDVFFEHRLTSDDRDRGQVEIRIQPFSLITLPGLVDDFGSAVVQFRLFKATGETGLSSRKLIYINLKKPGGGTCLGPASRRCLRC</sequence>
<dbReference type="Proteomes" id="UP000036608">
    <property type="component" value="Chromosome"/>
</dbReference>
<dbReference type="KEGG" id="ptv:AA957_06885"/>
<evidence type="ECO:0000313" key="2">
    <source>
        <dbReference type="EMBL" id="AKS05836.1"/>
    </source>
</evidence>
<dbReference type="RefSeq" id="WP_049709521.1">
    <property type="nucleotide sequence ID" value="NZ_CP011507.1"/>
</dbReference>
<reference evidence="2 3" key="1">
    <citation type="journal article" date="2015" name="Genome Announc.">
        <title>Complete Genome Sequence of the Rhizobacterium Pseudomonas trivialis Strain IHBB745 with Multiple Plant Growth-Promoting Activities and Tolerance to Desiccation and Alkalinity.</title>
        <authorList>
            <person name="Gulati A."/>
            <person name="Swarnkar M.K."/>
            <person name="Vyas P."/>
            <person name="Rahi P."/>
            <person name="Thakur R."/>
            <person name="Thakur N."/>
            <person name="Singh A.K."/>
        </authorList>
    </citation>
    <scope>NUCLEOTIDE SEQUENCE [LARGE SCALE GENOMIC DNA]</scope>
    <source>
        <strain evidence="3">745</strain>
    </source>
</reference>
<reference evidence="3" key="2">
    <citation type="submission" date="2015-05" db="EMBL/GenBank/DDBJ databases">
        <authorList>
            <person name="Swarnkar M.K."/>
            <person name="Vyas P."/>
            <person name="Rahi P."/>
            <person name="Thakur R."/>
            <person name="Thakur N."/>
            <person name="Singh A.K."/>
            <person name="Gulati A."/>
        </authorList>
    </citation>
    <scope>NUCLEOTIDE SEQUENCE [LARGE SCALE GENOMIC DNA]</scope>
    <source>
        <strain evidence="3">745</strain>
    </source>
</reference>
<dbReference type="OrthoDB" id="7024978at2"/>
<evidence type="ECO:0000256" key="1">
    <source>
        <dbReference type="SAM" id="MobiDB-lite"/>
    </source>
</evidence>
<organism evidence="2 3">
    <name type="scientific">Pseudomonas trivialis</name>
    <dbReference type="NCBI Taxonomy" id="200450"/>
    <lineage>
        <taxon>Bacteria</taxon>
        <taxon>Pseudomonadati</taxon>
        <taxon>Pseudomonadota</taxon>
        <taxon>Gammaproteobacteria</taxon>
        <taxon>Pseudomonadales</taxon>
        <taxon>Pseudomonadaceae</taxon>
        <taxon>Pseudomonas</taxon>
    </lineage>
</organism>
<protein>
    <submittedName>
        <fullName evidence="2">Uncharacterized protein</fullName>
    </submittedName>
</protein>
<feature type="region of interest" description="Disordered" evidence="1">
    <location>
        <begin position="1"/>
        <end position="21"/>
    </location>
</feature>
<name>A0A0H5A4L2_9PSED</name>
<gene>
    <name evidence="2" type="ORF">AA957_06885</name>
</gene>
<dbReference type="PATRIC" id="fig|200450.3.peg.1426"/>